<dbReference type="AlphaFoldDB" id="A0A4S4KT25"/>
<dbReference type="Proteomes" id="UP000309038">
    <property type="component" value="Unassembled WGS sequence"/>
</dbReference>
<dbReference type="SMART" id="SM00799">
    <property type="entry name" value="DENN"/>
    <property type="match status" value="1"/>
</dbReference>
<feature type="region of interest" description="Disordered" evidence="2">
    <location>
        <begin position="387"/>
        <end position="445"/>
    </location>
</feature>
<feature type="compositionally biased region" description="Basic and acidic residues" evidence="2">
    <location>
        <begin position="1069"/>
        <end position="1083"/>
    </location>
</feature>
<comment type="caution">
    <text evidence="4">The sequence shown here is derived from an EMBL/GenBank/DDBJ whole genome shotgun (WGS) entry which is preliminary data.</text>
</comment>
<evidence type="ECO:0000256" key="2">
    <source>
        <dbReference type="SAM" id="MobiDB-lite"/>
    </source>
</evidence>
<dbReference type="Pfam" id="PF02141">
    <property type="entry name" value="DENN"/>
    <property type="match status" value="1"/>
</dbReference>
<dbReference type="PANTHER" id="PTHR12296">
    <property type="entry name" value="DENN DOMAIN-CONTAINING PROTEIN 4"/>
    <property type="match status" value="1"/>
</dbReference>
<evidence type="ECO:0000313" key="5">
    <source>
        <dbReference type="Proteomes" id="UP000309038"/>
    </source>
</evidence>
<dbReference type="GO" id="GO:0032483">
    <property type="term" value="P:regulation of Rab protein signal transduction"/>
    <property type="evidence" value="ECO:0007669"/>
    <property type="project" value="TreeGrafter"/>
</dbReference>
<evidence type="ECO:0000256" key="1">
    <source>
        <dbReference type="SAM" id="Coils"/>
    </source>
</evidence>
<feature type="region of interest" description="Disordered" evidence="2">
    <location>
        <begin position="199"/>
        <end position="227"/>
    </location>
</feature>
<keyword evidence="1" id="KW-0175">Coiled coil</keyword>
<dbReference type="InterPro" id="IPR001194">
    <property type="entry name" value="cDENN_dom"/>
</dbReference>
<dbReference type="InterPro" id="IPR051696">
    <property type="entry name" value="DENN_Domain_GEFs"/>
</dbReference>
<feature type="region of interest" description="Disordered" evidence="2">
    <location>
        <begin position="905"/>
        <end position="968"/>
    </location>
</feature>
<protein>
    <recommendedName>
        <fullName evidence="3">cDENN domain-containing protein</fullName>
    </recommendedName>
</protein>
<sequence>MSNHWSEEEADIAQPLTALGRKTTHKSHYPNVRSVGGSARASSRNQRPIPAPDPIITISDAAVKSNNATSSSNHNNDSDGEQDDDDEDYVTVEHPPGEELYQLVPREKASKILGIRHRRSMEPIPASNRVSLASVRSAPAPEPAPTTSGPTLPLASLYVVSGLPKSPHTWTLADPDSVLGLHHSEGAVNRWWRPEVLGSTVSPGAGGGKKKRKGKTEESNMFSSSGHLSKQEVGKMLSKALKLSFTREVEIIASTLQPASTVHTFTFTTPAPSTPLAPTASTDLLRASVLSSTTDPRSSVVTFPYPYADDPFSRHARPSSAFLGPTSGLLTPHGHTSSAGIGISSSSMKTPLGSGGNSNITYHGVCLTVWSHADAERSAAIRRTLEASRARKESANSLVHSARMKRSHGSMRSAGDPSAQARRRAKMSSRGPWGAGTDADTDADETDADIDGGAISESDFEVASTIGHGPGESTLFLPGDTVFWLPYALTLVSRFPIYDLMRDYLTLSWARFSKDVQSHTLQISKILSHPAPRPGELVRLDASSATNGAPGSGSETSLEVVSRFPGGLDFGRGLVDVNFTMWPLFKCLNIDNILTICEIALSPTGRILFFSRHPAMLSIAVMTIRYLVELRGWNGVALTAVHSRDAKIYIDDPGPWIMGLATEARYSIRAPPEVCIVDFEFKEAFPAGRFRPVCKIQAKRGAASTAVADMIKPPEWWHSTRIIQAFDNVLQDKFKKPSLLKRISSFGTVRAPPRLSTAEQHIQLSIRKRAMAFVDARDDLETKIGRLSRRLNFLMTESDLWRDKFVSFEQYAEKLSVEASELRSKINKEQRETKRLSSMISMTAVEKSNLQSKLSETETAHKDALTELERMRDNMERMEQERAEMIAEVEAQIERALESMAVDVDDSDYGSRPTSRMSSSTESTLTESFPPSGFREEDEVRAKHRASTVPEMDEPEEEDDTISPTKRKRFSATQADLLQDGMAAVDEGINSTSDIVTQKMLRIQRKLESALASDAARRSLEGRGSDSEYYSEASRSMRHRRRGSRPSSRTAKHVKSRSVTSTSNVTTKRYADGHTSAKPERIIVGDLVKNDAPTGSSEEEERTMQLPTPTSMEEVAVSRTTSSPRASPNPLSPTTGISAATDDEETDFQSAYSRSSRGSYSSLEKFAVRTDESDSEVGTPTTEYMGDLGIRERASSTATAKATNGRYRLSEDMVAKPSPFDLR</sequence>
<gene>
    <name evidence="4" type="ORF">EW026_g978</name>
</gene>
<feature type="compositionally biased region" description="Low complexity" evidence="2">
    <location>
        <begin position="1150"/>
        <end position="1162"/>
    </location>
</feature>
<keyword evidence="5" id="KW-1185">Reference proteome</keyword>
<feature type="compositionally biased region" description="Basic and acidic residues" evidence="2">
    <location>
        <begin position="1015"/>
        <end position="1026"/>
    </location>
</feature>
<reference evidence="4 5" key="1">
    <citation type="submission" date="2019-02" db="EMBL/GenBank/DDBJ databases">
        <title>Genome sequencing of the rare red list fungi Phlebia centrifuga.</title>
        <authorList>
            <person name="Buettner E."/>
            <person name="Kellner H."/>
        </authorList>
    </citation>
    <scope>NUCLEOTIDE SEQUENCE [LARGE SCALE GENOMIC DNA]</scope>
    <source>
        <strain evidence="4 5">DSM 108282</strain>
    </source>
</reference>
<feature type="compositionally biased region" description="Acidic residues" evidence="2">
    <location>
        <begin position="78"/>
        <end position="90"/>
    </location>
</feature>
<feature type="region of interest" description="Disordered" evidence="2">
    <location>
        <begin position="1"/>
        <end position="94"/>
    </location>
</feature>
<dbReference type="InterPro" id="IPR043153">
    <property type="entry name" value="DENN_C"/>
</dbReference>
<feature type="coiled-coil region" evidence="1">
    <location>
        <begin position="777"/>
        <end position="895"/>
    </location>
</feature>
<feature type="compositionally biased region" description="Low complexity" evidence="2">
    <location>
        <begin position="65"/>
        <end position="75"/>
    </location>
</feature>
<dbReference type="Gene3D" id="3.40.50.11500">
    <property type="match status" value="1"/>
</dbReference>
<dbReference type="GO" id="GO:0031410">
    <property type="term" value="C:cytoplasmic vesicle"/>
    <property type="evidence" value="ECO:0007669"/>
    <property type="project" value="TreeGrafter"/>
</dbReference>
<feature type="compositionally biased region" description="Low complexity" evidence="2">
    <location>
        <begin position="1057"/>
        <end position="1068"/>
    </location>
</feature>
<dbReference type="PANTHER" id="PTHR12296:SF31">
    <property type="entry name" value="DENN (AEX-3) DOMAIN PROTEIN (AFU_ORTHOLOGUE AFUA_6G11200)"/>
    <property type="match status" value="1"/>
</dbReference>
<feature type="compositionally biased region" description="Low complexity" evidence="2">
    <location>
        <begin position="911"/>
        <end position="932"/>
    </location>
</feature>
<feature type="compositionally biased region" description="Basic residues" evidence="2">
    <location>
        <begin position="1036"/>
        <end position="1056"/>
    </location>
</feature>
<feature type="compositionally biased region" description="Acidic residues" evidence="2">
    <location>
        <begin position="951"/>
        <end position="961"/>
    </location>
</feature>
<name>A0A4S4KT25_9APHY</name>
<dbReference type="EMBL" id="SGPJ01000016">
    <property type="protein sequence ID" value="THH01815.1"/>
    <property type="molecule type" value="Genomic_DNA"/>
</dbReference>
<feature type="region of interest" description="Disordered" evidence="2">
    <location>
        <begin position="1009"/>
        <end position="1162"/>
    </location>
</feature>
<proteinExistence type="predicted"/>
<accession>A0A4S4KT25</accession>
<feature type="compositionally biased region" description="Low complexity" evidence="2">
    <location>
        <begin position="32"/>
        <end position="44"/>
    </location>
</feature>
<organism evidence="4 5">
    <name type="scientific">Hermanssonia centrifuga</name>
    <dbReference type="NCBI Taxonomy" id="98765"/>
    <lineage>
        <taxon>Eukaryota</taxon>
        <taxon>Fungi</taxon>
        <taxon>Dikarya</taxon>
        <taxon>Basidiomycota</taxon>
        <taxon>Agaricomycotina</taxon>
        <taxon>Agaricomycetes</taxon>
        <taxon>Polyporales</taxon>
        <taxon>Meruliaceae</taxon>
        <taxon>Hermanssonia</taxon>
    </lineage>
</organism>
<evidence type="ECO:0000259" key="3">
    <source>
        <dbReference type="SMART" id="SM00799"/>
    </source>
</evidence>
<evidence type="ECO:0000313" key="4">
    <source>
        <dbReference type="EMBL" id="THH01815.1"/>
    </source>
</evidence>
<feature type="domain" description="cDENN" evidence="3">
    <location>
        <begin position="484"/>
        <end position="682"/>
    </location>
</feature>